<organism evidence="3 4">
    <name type="scientific">Nocardioides psychrotolerans</name>
    <dbReference type="NCBI Taxonomy" id="1005945"/>
    <lineage>
        <taxon>Bacteria</taxon>
        <taxon>Bacillati</taxon>
        <taxon>Actinomycetota</taxon>
        <taxon>Actinomycetes</taxon>
        <taxon>Propionibacteriales</taxon>
        <taxon>Nocardioidaceae</taxon>
        <taxon>Nocardioides</taxon>
    </lineage>
</organism>
<evidence type="ECO:0000313" key="4">
    <source>
        <dbReference type="Proteomes" id="UP000198649"/>
    </source>
</evidence>
<dbReference type="RefSeq" id="WP_218031200.1">
    <property type="nucleotide sequence ID" value="NZ_BKAF01000011.1"/>
</dbReference>
<evidence type="ECO:0000256" key="2">
    <source>
        <dbReference type="SAM" id="Phobius"/>
    </source>
</evidence>
<evidence type="ECO:0000313" key="3">
    <source>
        <dbReference type="EMBL" id="SFI50937.1"/>
    </source>
</evidence>
<feature type="region of interest" description="Disordered" evidence="1">
    <location>
        <begin position="48"/>
        <end position="83"/>
    </location>
</feature>
<proteinExistence type="predicted"/>
<keyword evidence="2" id="KW-0472">Membrane</keyword>
<reference evidence="3 4" key="1">
    <citation type="submission" date="2016-10" db="EMBL/GenBank/DDBJ databases">
        <authorList>
            <person name="de Groot N.N."/>
        </authorList>
    </citation>
    <scope>NUCLEOTIDE SEQUENCE [LARGE SCALE GENOMIC DNA]</scope>
    <source>
        <strain evidence="3 4">CGMCC 1.11156</strain>
    </source>
</reference>
<dbReference type="EMBL" id="FOQG01000009">
    <property type="protein sequence ID" value="SFI50937.1"/>
    <property type="molecule type" value="Genomic_DNA"/>
</dbReference>
<name>A0A1I3ISS9_9ACTN</name>
<evidence type="ECO:0000256" key="1">
    <source>
        <dbReference type="SAM" id="MobiDB-lite"/>
    </source>
</evidence>
<evidence type="ECO:0008006" key="5">
    <source>
        <dbReference type="Google" id="ProtNLM"/>
    </source>
</evidence>
<keyword evidence="4" id="KW-1185">Reference proteome</keyword>
<dbReference type="InterPro" id="IPR021682">
    <property type="entry name" value="DUF2933"/>
</dbReference>
<dbReference type="Proteomes" id="UP000198649">
    <property type="component" value="Unassembled WGS sequence"/>
</dbReference>
<feature type="compositionally biased region" description="Low complexity" evidence="1">
    <location>
        <begin position="51"/>
        <end position="70"/>
    </location>
</feature>
<dbReference type="STRING" id="1005945.SAMN05216561_109131"/>
<keyword evidence="2" id="KW-0812">Transmembrane</keyword>
<dbReference type="Pfam" id="PF11666">
    <property type="entry name" value="DUF2933"/>
    <property type="match status" value="1"/>
</dbReference>
<protein>
    <recommendedName>
        <fullName evidence="5">DUF2933 domain-containing protein</fullName>
    </recommendedName>
</protein>
<sequence>MNNSNNFPLYVLAVVGGAAIAVWAGVSPFLLLVLACPLMMFFMMRGGMSGGQSQQDNSSQGQQSSTSSRPSDLDGSHERIDRP</sequence>
<feature type="compositionally biased region" description="Basic and acidic residues" evidence="1">
    <location>
        <begin position="71"/>
        <end position="83"/>
    </location>
</feature>
<feature type="transmembrane region" description="Helical" evidence="2">
    <location>
        <begin position="20"/>
        <end position="42"/>
    </location>
</feature>
<keyword evidence="2" id="KW-1133">Transmembrane helix</keyword>
<gene>
    <name evidence="3" type="ORF">SAMN05216561_109131</name>
</gene>
<dbReference type="AlphaFoldDB" id="A0A1I3ISS9"/>
<accession>A0A1I3ISS9</accession>